<evidence type="ECO:0000259" key="2">
    <source>
        <dbReference type="Pfam" id="PF00425"/>
    </source>
</evidence>
<protein>
    <recommendedName>
        <fullName evidence="2">Chorismate-utilising enzyme C-terminal domain-containing protein</fullName>
    </recommendedName>
</protein>
<gene>
    <name evidence="3" type="ORF">SVIM_LOCUS128894</name>
</gene>
<feature type="domain" description="Chorismate-utilising enzyme C-terminal" evidence="2">
    <location>
        <begin position="6"/>
        <end position="84"/>
    </location>
</feature>
<keyword evidence="1" id="KW-0812">Transmembrane</keyword>
<accession>A0A6N2KWW6</accession>
<feature type="transmembrane region" description="Helical" evidence="1">
    <location>
        <begin position="119"/>
        <end position="138"/>
    </location>
</feature>
<dbReference type="GO" id="GO:0008909">
    <property type="term" value="F:isochorismate synthase activity"/>
    <property type="evidence" value="ECO:0007669"/>
    <property type="project" value="InterPro"/>
</dbReference>
<dbReference type="SUPFAM" id="SSF56322">
    <property type="entry name" value="ADC synthase"/>
    <property type="match status" value="1"/>
</dbReference>
<keyword evidence="1" id="KW-0472">Membrane</keyword>
<dbReference type="PANTHER" id="PTHR47253:SF4">
    <property type="entry name" value="ISOCHORISMATE SYNTHASE 2, CHLOROPLASTIC"/>
    <property type="match status" value="1"/>
</dbReference>
<dbReference type="InterPro" id="IPR015890">
    <property type="entry name" value="Chorismate_C"/>
</dbReference>
<dbReference type="Gene3D" id="3.60.120.10">
    <property type="entry name" value="Anthranilate synthase"/>
    <property type="match status" value="1"/>
</dbReference>
<organism evidence="3">
    <name type="scientific">Salix viminalis</name>
    <name type="common">Common osier</name>
    <name type="synonym">Basket willow</name>
    <dbReference type="NCBI Taxonomy" id="40686"/>
    <lineage>
        <taxon>Eukaryota</taxon>
        <taxon>Viridiplantae</taxon>
        <taxon>Streptophyta</taxon>
        <taxon>Embryophyta</taxon>
        <taxon>Tracheophyta</taxon>
        <taxon>Spermatophyta</taxon>
        <taxon>Magnoliopsida</taxon>
        <taxon>eudicotyledons</taxon>
        <taxon>Gunneridae</taxon>
        <taxon>Pentapetalae</taxon>
        <taxon>rosids</taxon>
        <taxon>fabids</taxon>
        <taxon>Malpighiales</taxon>
        <taxon>Salicaceae</taxon>
        <taxon>Saliceae</taxon>
        <taxon>Salix</taxon>
    </lineage>
</organism>
<dbReference type="GO" id="GO:0042372">
    <property type="term" value="P:phylloquinone biosynthetic process"/>
    <property type="evidence" value="ECO:0007669"/>
    <property type="project" value="TreeGrafter"/>
</dbReference>
<reference evidence="3" key="1">
    <citation type="submission" date="2019-03" db="EMBL/GenBank/DDBJ databases">
        <authorList>
            <person name="Mank J."/>
            <person name="Almeida P."/>
        </authorList>
    </citation>
    <scope>NUCLEOTIDE SEQUENCE</scope>
    <source>
        <strain evidence="3">78183</strain>
    </source>
</reference>
<name>A0A6N2KWW6_SALVM</name>
<dbReference type="GO" id="GO:0009536">
    <property type="term" value="C:plastid"/>
    <property type="evidence" value="ECO:0007669"/>
    <property type="project" value="TreeGrafter"/>
</dbReference>
<evidence type="ECO:0000313" key="3">
    <source>
        <dbReference type="EMBL" id="VFU31298.1"/>
    </source>
</evidence>
<keyword evidence="1" id="KW-1133">Transmembrane helix</keyword>
<dbReference type="InterPro" id="IPR005801">
    <property type="entry name" value="ADC_synthase"/>
</dbReference>
<dbReference type="EMBL" id="CAADRP010000691">
    <property type="protein sequence ID" value="VFU31298.1"/>
    <property type="molecule type" value="Genomic_DNA"/>
</dbReference>
<sequence length="177" mass="19469">MQDWQATVCGFPTEEARLLITESEVFDRGMYAGPVGWFGGGESEFAVGIRSALVEKGLGALIYAGTGIVKGSNPSLEWDELELKTSQRTQESSTEKDPFFFCCQVPCSRSVWQKGGVTSIPFLLSFAAPLPLFCSTLGCSLLGLLWWAVLFLGCCGELGLWSVLVLSLWFWFRLPFS</sequence>
<feature type="transmembrane region" description="Helical" evidence="1">
    <location>
        <begin position="144"/>
        <end position="172"/>
    </location>
</feature>
<dbReference type="PANTHER" id="PTHR47253">
    <property type="match status" value="1"/>
</dbReference>
<dbReference type="Pfam" id="PF00425">
    <property type="entry name" value="Chorismate_bind"/>
    <property type="match status" value="1"/>
</dbReference>
<proteinExistence type="predicted"/>
<dbReference type="InterPro" id="IPR044250">
    <property type="entry name" value="MenF-like"/>
</dbReference>
<dbReference type="AlphaFoldDB" id="A0A6N2KWW6"/>
<evidence type="ECO:0000256" key="1">
    <source>
        <dbReference type="SAM" id="Phobius"/>
    </source>
</evidence>